<evidence type="ECO:0000313" key="2">
    <source>
        <dbReference type="Proteomes" id="UP001240984"/>
    </source>
</evidence>
<protein>
    <submittedName>
        <fullName evidence="1">Uncharacterized protein</fullName>
    </submittedName>
</protein>
<organism evidence="1 2">
    <name type="scientific">Catenuloplanes nepalensis</name>
    <dbReference type="NCBI Taxonomy" id="587533"/>
    <lineage>
        <taxon>Bacteria</taxon>
        <taxon>Bacillati</taxon>
        <taxon>Actinomycetota</taxon>
        <taxon>Actinomycetes</taxon>
        <taxon>Micromonosporales</taxon>
        <taxon>Micromonosporaceae</taxon>
        <taxon>Catenuloplanes</taxon>
    </lineage>
</organism>
<reference evidence="1 2" key="1">
    <citation type="submission" date="2023-07" db="EMBL/GenBank/DDBJ databases">
        <title>Sequencing the genomes of 1000 actinobacteria strains.</title>
        <authorList>
            <person name="Klenk H.-P."/>
        </authorList>
    </citation>
    <scope>NUCLEOTIDE SEQUENCE [LARGE SCALE GENOMIC DNA]</scope>
    <source>
        <strain evidence="1 2">DSM 44710</strain>
    </source>
</reference>
<sequence length="40" mass="3966">MTGLGQTGAPRAADRPTGPVIVVALVSAIASLLDGHPEEP</sequence>
<name>A0ABT9MNT1_9ACTN</name>
<dbReference type="EMBL" id="JAUSRA010000001">
    <property type="protein sequence ID" value="MDP9793060.1"/>
    <property type="molecule type" value="Genomic_DNA"/>
</dbReference>
<keyword evidence="2" id="KW-1185">Reference proteome</keyword>
<accession>A0ABT9MNT1</accession>
<evidence type="ECO:0000313" key="1">
    <source>
        <dbReference type="EMBL" id="MDP9793060.1"/>
    </source>
</evidence>
<comment type="caution">
    <text evidence="1">The sequence shown here is derived from an EMBL/GenBank/DDBJ whole genome shotgun (WGS) entry which is preliminary data.</text>
</comment>
<dbReference type="Proteomes" id="UP001240984">
    <property type="component" value="Unassembled WGS sequence"/>
</dbReference>
<gene>
    <name evidence="1" type="ORF">J2S43_001572</name>
</gene>
<proteinExistence type="predicted"/>
<dbReference type="RefSeq" id="WP_306827955.1">
    <property type="nucleotide sequence ID" value="NZ_JAUSRA010000001.1"/>
</dbReference>